<dbReference type="AlphaFoldDB" id="A0A6A5KAV7"/>
<organism evidence="2 3">
    <name type="scientific">Decorospora gaudefroyi</name>
    <dbReference type="NCBI Taxonomy" id="184978"/>
    <lineage>
        <taxon>Eukaryota</taxon>
        <taxon>Fungi</taxon>
        <taxon>Dikarya</taxon>
        <taxon>Ascomycota</taxon>
        <taxon>Pezizomycotina</taxon>
        <taxon>Dothideomycetes</taxon>
        <taxon>Pleosporomycetidae</taxon>
        <taxon>Pleosporales</taxon>
        <taxon>Pleosporineae</taxon>
        <taxon>Pleosporaceae</taxon>
        <taxon>Decorospora</taxon>
    </lineage>
</organism>
<evidence type="ECO:0008006" key="4">
    <source>
        <dbReference type="Google" id="ProtNLM"/>
    </source>
</evidence>
<keyword evidence="1" id="KW-0472">Membrane</keyword>
<protein>
    <recommendedName>
        <fullName evidence="4">Transmembrane protein</fullName>
    </recommendedName>
</protein>
<keyword evidence="1" id="KW-1133">Transmembrane helix</keyword>
<feature type="transmembrane region" description="Helical" evidence="1">
    <location>
        <begin position="93"/>
        <end position="118"/>
    </location>
</feature>
<proteinExistence type="predicted"/>
<evidence type="ECO:0000313" key="3">
    <source>
        <dbReference type="Proteomes" id="UP000800040"/>
    </source>
</evidence>
<sequence length="122" mass="13944">MPHDTQTPGYRTAQPSPGFITSFTVLAFSRRSSRLGGKLVLFITTCGPSPSLPPLYSLETTKKTQVLRFFLLSLTEQVSGLFSFFSVHLHKHIYTLELCSSSNFFSFSLFIRFFFFFFSNLF</sequence>
<evidence type="ECO:0000313" key="2">
    <source>
        <dbReference type="EMBL" id="KAF1834438.1"/>
    </source>
</evidence>
<feature type="transmembrane region" description="Helical" evidence="1">
    <location>
        <begin position="66"/>
        <end position="87"/>
    </location>
</feature>
<keyword evidence="3" id="KW-1185">Reference proteome</keyword>
<accession>A0A6A5KAV7</accession>
<gene>
    <name evidence="2" type="ORF">BDW02DRAFT_335411</name>
</gene>
<dbReference type="Proteomes" id="UP000800040">
    <property type="component" value="Unassembled WGS sequence"/>
</dbReference>
<name>A0A6A5KAV7_9PLEO</name>
<evidence type="ECO:0000256" key="1">
    <source>
        <dbReference type="SAM" id="Phobius"/>
    </source>
</evidence>
<keyword evidence="1" id="KW-0812">Transmembrane</keyword>
<reference evidence="2" key="1">
    <citation type="submission" date="2020-01" db="EMBL/GenBank/DDBJ databases">
        <authorList>
            <consortium name="DOE Joint Genome Institute"/>
            <person name="Haridas S."/>
            <person name="Albert R."/>
            <person name="Binder M."/>
            <person name="Bloem J."/>
            <person name="Labutti K."/>
            <person name="Salamov A."/>
            <person name="Andreopoulos B."/>
            <person name="Baker S.E."/>
            <person name="Barry K."/>
            <person name="Bills G."/>
            <person name="Bluhm B.H."/>
            <person name="Cannon C."/>
            <person name="Castanera R."/>
            <person name="Culley D.E."/>
            <person name="Daum C."/>
            <person name="Ezra D."/>
            <person name="Gonzalez J.B."/>
            <person name="Henrissat B."/>
            <person name="Kuo A."/>
            <person name="Liang C."/>
            <person name="Lipzen A."/>
            <person name="Lutzoni F."/>
            <person name="Magnuson J."/>
            <person name="Mondo S."/>
            <person name="Nolan M."/>
            <person name="Ohm R."/>
            <person name="Pangilinan J."/>
            <person name="Park H.-J."/>
            <person name="Ramirez L."/>
            <person name="Alfaro M."/>
            <person name="Sun H."/>
            <person name="Tritt A."/>
            <person name="Yoshinaga Y."/>
            <person name="Zwiers L.-H."/>
            <person name="Turgeon B.G."/>
            <person name="Goodwin S.B."/>
            <person name="Spatafora J.W."/>
            <person name="Crous P.W."/>
            <person name="Grigoriev I.V."/>
        </authorList>
    </citation>
    <scope>NUCLEOTIDE SEQUENCE</scope>
    <source>
        <strain evidence="2">P77</strain>
    </source>
</reference>
<dbReference type="EMBL" id="ML975302">
    <property type="protein sequence ID" value="KAF1834438.1"/>
    <property type="molecule type" value="Genomic_DNA"/>
</dbReference>